<evidence type="ECO:0000256" key="1">
    <source>
        <dbReference type="ARBA" id="ARBA00022729"/>
    </source>
</evidence>
<reference evidence="5 6" key="1">
    <citation type="submission" date="2021-12" db="EMBL/GenBank/DDBJ databases">
        <title>Genome sequencing of bacteria with rrn-lacking chromosome and rrn-plasmid.</title>
        <authorList>
            <person name="Anda M."/>
            <person name="Iwasaki W."/>
        </authorList>
    </citation>
    <scope>NUCLEOTIDE SEQUENCE [LARGE SCALE GENOMIC DNA]</scope>
    <source>
        <strain evidence="5 6">DSM 100852</strain>
        <plasmid evidence="5 6">pFA2</plasmid>
    </source>
</reference>
<gene>
    <name evidence="5" type="ORF">FUAX_44610</name>
</gene>
<sequence length="420" mass="47679">MFNLMNRKGKALAFVAGALLTFSCAQEKKSTLSSEGLELKRQPYLQMAWGDSATVTWKTNGVAKECKVVYGTSPENMNLTATGIVEDQRVNSMNIVKLKGLKPGTKYFYKVYSNDSLLAFGEEYYLRTEPAKGTNKYSYYAMGDIGQHIHKKGFPDVTAGRINDLPVRPDFGIGLGDIVYYKGESENYEKNFFFPMRSIMRNIPFYPALGNHDWGTNPKDNFDQEWILPGNEHYFSFDYQNTHFVALDSRNGDFYEPEKQVKWLEKDLADAQGKYDWIVVYLHHNGKTCSYKSDNKHVIDLYEVFARNNVDLLLNGHAHTYERLKPYDKDGNVIPQFSADSLNTYPEIKDGFISITTGAGGKLNRNWAPDPDNCDHGPIVAKAAHDGHFSLFSVDGRRLEMKVINSFNGEVMDSMVIDKN</sequence>
<dbReference type="InterPro" id="IPR003961">
    <property type="entry name" value="FN3_dom"/>
</dbReference>
<dbReference type="KEGG" id="fax:FUAX_44610"/>
<evidence type="ECO:0000313" key="6">
    <source>
        <dbReference type="Proteomes" id="UP001348817"/>
    </source>
</evidence>
<evidence type="ECO:0000256" key="2">
    <source>
        <dbReference type="SAM" id="SignalP"/>
    </source>
</evidence>
<accession>A0AAU9CIT2</accession>
<geneLocation type="plasmid" evidence="5 6">
    <name>pFA2</name>
</geneLocation>
<dbReference type="SUPFAM" id="SSF56300">
    <property type="entry name" value="Metallo-dependent phosphatases"/>
    <property type="match status" value="1"/>
</dbReference>
<dbReference type="RefSeq" id="WP_338395178.1">
    <property type="nucleotide sequence ID" value="NZ_AP025316.1"/>
</dbReference>
<evidence type="ECO:0000313" key="5">
    <source>
        <dbReference type="EMBL" id="BDD12029.1"/>
    </source>
</evidence>
<dbReference type="Pfam" id="PF00149">
    <property type="entry name" value="Metallophos"/>
    <property type="match status" value="1"/>
</dbReference>
<keyword evidence="5" id="KW-0614">Plasmid</keyword>
<dbReference type="GO" id="GO:0046872">
    <property type="term" value="F:metal ion binding"/>
    <property type="evidence" value="ECO:0007669"/>
    <property type="project" value="InterPro"/>
</dbReference>
<dbReference type="Gene3D" id="3.60.21.10">
    <property type="match status" value="1"/>
</dbReference>
<evidence type="ECO:0000259" key="3">
    <source>
        <dbReference type="Pfam" id="PF00149"/>
    </source>
</evidence>
<dbReference type="AlphaFoldDB" id="A0AAU9CIT2"/>
<proteinExistence type="predicted"/>
<dbReference type="InterPro" id="IPR029052">
    <property type="entry name" value="Metallo-depent_PP-like"/>
</dbReference>
<dbReference type="Gene3D" id="2.60.40.380">
    <property type="entry name" value="Purple acid phosphatase-like, N-terminal"/>
    <property type="match status" value="1"/>
</dbReference>
<dbReference type="Proteomes" id="UP001348817">
    <property type="component" value="Plasmid pFA2"/>
</dbReference>
<feature type="domain" description="Purple acid phosphatase N-terminal" evidence="4">
    <location>
        <begin position="50"/>
        <end position="128"/>
    </location>
</feature>
<feature type="domain" description="Calcineurin-like phosphoesterase" evidence="3">
    <location>
        <begin position="159"/>
        <end position="321"/>
    </location>
</feature>
<dbReference type="InterPro" id="IPR015914">
    <property type="entry name" value="PAPs_N"/>
</dbReference>
<dbReference type="EMBL" id="AP025316">
    <property type="protein sequence ID" value="BDD12029.1"/>
    <property type="molecule type" value="Genomic_DNA"/>
</dbReference>
<dbReference type="PANTHER" id="PTHR45867:SF3">
    <property type="entry name" value="ACID PHOSPHATASE TYPE 7"/>
    <property type="match status" value="1"/>
</dbReference>
<feature type="signal peptide" evidence="2">
    <location>
        <begin position="1"/>
        <end position="25"/>
    </location>
</feature>
<feature type="chain" id="PRO_5043471024" description="Calcineurin-like phosphoesterase" evidence="2">
    <location>
        <begin position="26"/>
        <end position="420"/>
    </location>
</feature>
<dbReference type="Pfam" id="PF16656">
    <property type="entry name" value="Pur_ac_phosph_N"/>
    <property type="match status" value="1"/>
</dbReference>
<dbReference type="PANTHER" id="PTHR45867">
    <property type="entry name" value="PURPLE ACID PHOSPHATASE"/>
    <property type="match status" value="1"/>
</dbReference>
<dbReference type="GO" id="GO:0003993">
    <property type="term" value="F:acid phosphatase activity"/>
    <property type="evidence" value="ECO:0007669"/>
    <property type="project" value="InterPro"/>
</dbReference>
<dbReference type="InterPro" id="IPR008963">
    <property type="entry name" value="Purple_acid_Pase-like_N"/>
</dbReference>
<keyword evidence="6" id="KW-1185">Reference proteome</keyword>
<dbReference type="SUPFAM" id="SSF49363">
    <property type="entry name" value="Purple acid phosphatase, N-terminal domain"/>
    <property type="match status" value="1"/>
</dbReference>
<dbReference type="InterPro" id="IPR004843">
    <property type="entry name" value="Calcineurin-like_PHP"/>
</dbReference>
<dbReference type="CDD" id="cd00063">
    <property type="entry name" value="FN3"/>
    <property type="match status" value="1"/>
</dbReference>
<evidence type="ECO:0008006" key="7">
    <source>
        <dbReference type="Google" id="ProtNLM"/>
    </source>
</evidence>
<evidence type="ECO:0000259" key="4">
    <source>
        <dbReference type="Pfam" id="PF16656"/>
    </source>
</evidence>
<keyword evidence="1 2" id="KW-0732">Signal</keyword>
<name>A0AAU9CIT2_9BACT</name>
<protein>
    <recommendedName>
        <fullName evidence="7">Calcineurin-like phosphoesterase</fullName>
    </recommendedName>
</protein>
<dbReference type="PROSITE" id="PS51257">
    <property type="entry name" value="PROKAR_LIPOPROTEIN"/>
    <property type="match status" value="1"/>
</dbReference>
<organism evidence="5 6">
    <name type="scientific">Fulvitalea axinellae</name>
    <dbReference type="NCBI Taxonomy" id="1182444"/>
    <lineage>
        <taxon>Bacteria</taxon>
        <taxon>Pseudomonadati</taxon>
        <taxon>Bacteroidota</taxon>
        <taxon>Cytophagia</taxon>
        <taxon>Cytophagales</taxon>
        <taxon>Persicobacteraceae</taxon>
        <taxon>Fulvitalea</taxon>
    </lineage>
</organism>